<dbReference type="EMBL" id="BTSX01000002">
    <property type="protein sequence ID" value="GMS86956.1"/>
    <property type="molecule type" value="Genomic_DNA"/>
</dbReference>
<feature type="region of interest" description="Disordered" evidence="1">
    <location>
        <begin position="1"/>
        <end position="49"/>
    </location>
</feature>
<gene>
    <name evidence="2" type="ORF">PENTCL1PPCAC_9131</name>
</gene>
<sequence>GQTAARPEESMGTSRMTGERRDRRTENGEGQADTGMSRRNEGQKPAAAAGWSLQHLQLAAELRKIGSVRHRHHHHARPRLSHLSTKSIESGHLPILAVRLPFSIDERRTW</sequence>
<dbReference type="Proteomes" id="UP001432027">
    <property type="component" value="Unassembled WGS sequence"/>
</dbReference>
<organism evidence="2 3">
    <name type="scientific">Pristionchus entomophagus</name>
    <dbReference type="NCBI Taxonomy" id="358040"/>
    <lineage>
        <taxon>Eukaryota</taxon>
        <taxon>Metazoa</taxon>
        <taxon>Ecdysozoa</taxon>
        <taxon>Nematoda</taxon>
        <taxon>Chromadorea</taxon>
        <taxon>Rhabditida</taxon>
        <taxon>Rhabditina</taxon>
        <taxon>Diplogasteromorpha</taxon>
        <taxon>Diplogasteroidea</taxon>
        <taxon>Neodiplogasteridae</taxon>
        <taxon>Pristionchus</taxon>
    </lineage>
</organism>
<feature type="non-terminal residue" evidence="2">
    <location>
        <position position="110"/>
    </location>
</feature>
<feature type="non-terminal residue" evidence="2">
    <location>
        <position position="1"/>
    </location>
</feature>
<keyword evidence="3" id="KW-1185">Reference proteome</keyword>
<name>A0AAV5SUW3_9BILA</name>
<accession>A0AAV5SUW3</accession>
<comment type="caution">
    <text evidence="2">The sequence shown here is derived from an EMBL/GenBank/DDBJ whole genome shotgun (WGS) entry which is preliminary data.</text>
</comment>
<reference evidence="2" key="1">
    <citation type="submission" date="2023-10" db="EMBL/GenBank/DDBJ databases">
        <title>Genome assembly of Pristionchus species.</title>
        <authorList>
            <person name="Yoshida K."/>
            <person name="Sommer R.J."/>
        </authorList>
    </citation>
    <scope>NUCLEOTIDE SEQUENCE</scope>
    <source>
        <strain evidence="2">RS0144</strain>
    </source>
</reference>
<dbReference type="AlphaFoldDB" id="A0AAV5SUW3"/>
<feature type="compositionally biased region" description="Basic and acidic residues" evidence="1">
    <location>
        <begin position="17"/>
        <end position="27"/>
    </location>
</feature>
<evidence type="ECO:0000313" key="2">
    <source>
        <dbReference type="EMBL" id="GMS86956.1"/>
    </source>
</evidence>
<evidence type="ECO:0000313" key="3">
    <source>
        <dbReference type="Proteomes" id="UP001432027"/>
    </source>
</evidence>
<evidence type="ECO:0000256" key="1">
    <source>
        <dbReference type="SAM" id="MobiDB-lite"/>
    </source>
</evidence>
<protein>
    <submittedName>
        <fullName evidence="2">Uncharacterized protein</fullName>
    </submittedName>
</protein>
<proteinExistence type="predicted"/>